<dbReference type="AlphaFoldDB" id="A0A4Q1BTK6"/>
<feature type="compositionally biased region" description="Low complexity" evidence="1">
    <location>
        <begin position="1"/>
        <end position="28"/>
    </location>
</feature>
<dbReference type="Gene3D" id="4.10.240.10">
    <property type="entry name" value="Zn(2)-C6 fungal-type DNA-binding domain"/>
    <property type="match status" value="1"/>
</dbReference>
<feature type="region of interest" description="Disordered" evidence="1">
    <location>
        <begin position="1"/>
        <end position="149"/>
    </location>
</feature>
<dbReference type="Pfam" id="PF00172">
    <property type="entry name" value="Zn_clus"/>
    <property type="match status" value="1"/>
</dbReference>
<proteinExistence type="predicted"/>
<keyword evidence="4" id="KW-1185">Reference proteome</keyword>
<sequence>MSAMFSPPASASSERRSQLPPIQLPPIRILEHNRSISPPPLSARSIYPQSSRTGVSDPPSRNGSPPDLTLPRLNFAPPESRDSRDVREPIRPLWVPSAYPTPPSPQPTGNPRTTLTHEHTPQGQRTISPKRAANPNKSSGAKSRKSSCELCHRRKIRCDQLRPACSSCLRKGHQCDYSQEAENNNPYKENDSDRPVTQRSHPNPNSNSDTRPQAVSLPHPSRTHPHSLNYLNGGLPSPEQPRPHPQPGIGPGPSGPFDPRDRHDPREVWRDEQARRWWTHAPVNAGPNDPSIPVTQHPDTGPITTGPRRSYEPESDSSSPRTGTHASSEHGVGPTWVVQDAHPNRDLQKTRGDRSPPRITSVPLGPPRSTIADLLEITGGDSSALLRTQDELDELESHASPITGVKRVHNGPPNISPQEVISGDLRPIKRSRSSSPSRPSKIDPAENLRRINKASATRPSRIDRYAVAVQGLLDHLPPVPQQDVLFRYVFTEDSSQLLIGVEAYAEKWRSNWQDLHHRPIARGDATTVAIAYCFLAYATQTNFNVLGQNQKLPPSLAGLISQGRADEGDFAFAASKRYTDTCLLAMQLAEEDDPTDDMMVVSKLLAYRMDLSPVRKGGHLAHSVRLAQKGGYLAHDVGQNDLGLRRLAWALTAADSEYSLIYRVPPIIDGPNSTSRPPVP</sequence>
<evidence type="ECO:0000313" key="3">
    <source>
        <dbReference type="EMBL" id="RXK41413.1"/>
    </source>
</evidence>
<feature type="compositionally biased region" description="Polar residues" evidence="1">
    <location>
        <begin position="197"/>
        <end position="213"/>
    </location>
</feature>
<evidence type="ECO:0000313" key="4">
    <source>
        <dbReference type="Proteomes" id="UP000289152"/>
    </source>
</evidence>
<dbReference type="PROSITE" id="PS50048">
    <property type="entry name" value="ZN2_CY6_FUNGAL_2"/>
    <property type="match status" value="1"/>
</dbReference>
<dbReference type="GO" id="GO:0000981">
    <property type="term" value="F:DNA-binding transcription factor activity, RNA polymerase II-specific"/>
    <property type="evidence" value="ECO:0007669"/>
    <property type="project" value="InterPro"/>
</dbReference>
<dbReference type="SMART" id="SM00066">
    <property type="entry name" value="GAL4"/>
    <property type="match status" value="1"/>
</dbReference>
<dbReference type="STRING" id="5217.A0A4Q1BTK6"/>
<comment type="caution">
    <text evidence="3">The sequence shown here is derived from an EMBL/GenBank/DDBJ whole genome shotgun (WGS) entry which is preliminary data.</text>
</comment>
<feature type="compositionally biased region" description="Polar residues" evidence="1">
    <location>
        <begin position="47"/>
        <end position="63"/>
    </location>
</feature>
<feature type="compositionally biased region" description="Polar residues" evidence="1">
    <location>
        <begin position="316"/>
        <end position="326"/>
    </location>
</feature>
<reference evidence="3 4" key="1">
    <citation type="submission" date="2016-06" db="EMBL/GenBank/DDBJ databases">
        <title>Evolution of pathogenesis and genome organization in the Tremellales.</title>
        <authorList>
            <person name="Cuomo C."/>
            <person name="Litvintseva A."/>
            <person name="Heitman J."/>
            <person name="Chen Y."/>
            <person name="Sun S."/>
            <person name="Springer D."/>
            <person name="Dromer F."/>
            <person name="Young S."/>
            <person name="Zeng Q."/>
            <person name="Chapman S."/>
            <person name="Gujja S."/>
            <person name="Saif S."/>
            <person name="Birren B."/>
        </authorList>
    </citation>
    <scope>NUCLEOTIDE SEQUENCE [LARGE SCALE GENOMIC DNA]</scope>
    <source>
        <strain evidence="3 4">ATCC 28783</strain>
    </source>
</reference>
<protein>
    <recommendedName>
        <fullName evidence="2">Zn(2)-C6 fungal-type domain-containing protein</fullName>
    </recommendedName>
</protein>
<dbReference type="VEuPathDB" id="FungiDB:TREMEDRAFT_74024"/>
<feature type="region of interest" description="Disordered" evidence="1">
    <location>
        <begin position="176"/>
        <end position="369"/>
    </location>
</feature>
<name>A0A4Q1BTK6_TREME</name>
<dbReference type="GO" id="GO:0008270">
    <property type="term" value="F:zinc ion binding"/>
    <property type="evidence" value="ECO:0007669"/>
    <property type="project" value="InterPro"/>
</dbReference>
<dbReference type="InParanoid" id="A0A4Q1BTK6"/>
<dbReference type="InterPro" id="IPR001138">
    <property type="entry name" value="Zn2Cys6_DnaBD"/>
</dbReference>
<evidence type="ECO:0000259" key="2">
    <source>
        <dbReference type="PROSITE" id="PS50048"/>
    </source>
</evidence>
<feature type="compositionally biased region" description="Basic and acidic residues" evidence="1">
    <location>
        <begin position="440"/>
        <end position="449"/>
    </location>
</feature>
<dbReference type="CDD" id="cd00067">
    <property type="entry name" value="GAL4"/>
    <property type="match status" value="1"/>
</dbReference>
<dbReference type="Proteomes" id="UP000289152">
    <property type="component" value="Unassembled WGS sequence"/>
</dbReference>
<dbReference type="InterPro" id="IPR036864">
    <property type="entry name" value="Zn2-C6_fun-type_DNA-bd_sf"/>
</dbReference>
<accession>A0A4Q1BTK6</accession>
<feature type="compositionally biased region" description="Basic and acidic residues" evidence="1">
    <location>
        <begin position="79"/>
        <end position="90"/>
    </location>
</feature>
<feature type="compositionally biased region" description="Pro residues" evidence="1">
    <location>
        <begin position="99"/>
        <end position="108"/>
    </location>
</feature>
<dbReference type="OrthoDB" id="3364175at2759"/>
<feature type="domain" description="Zn(2)-C6 fungal-type" evidence="2">
    <location>
        <begin position="147"/>
        <end position="177"/>
    </location>
</feature>
<feature type="region of interest" description="Disordered" evidence="1">
    <location>
        <begin position="399"/>
        <end position="456"/>
    </location>
</feature>
<feature type="compositionally biased region" description="Basic and acidic residues" evidence="1">
    <location>
        <begin position="342"/>
        <end position="356"/>
    </location>
</feature>
<evidence type="ECO:0000256" key="1">
    <source>
        <dbReference type="SAM" id="MobiDB-lite"/>
    </source>
</evidence>
<dbReference type="PROSITE" id="PS00463">
    <property type="entry name" value="ZN2_CY6_FUNGAL_1"/>
    <property type="match status" value="1"/>
</dbReference>
<feature type="compositionally biased region" description="Pro residues" evidence="1">
    <location>
        <begin position="238"/>
        <end position="256"/>
    </location>
</feature>
<feature type="compositionally biased region" description="Polar residues" evidence="1">
    <location>
        <begin position="176"/>
        <end position="187"/>
    </location>
</feature>
<organism evidence="3 4">
    <name type="scientific">Tremella mesenterica</name>
    <name type="common">Jelly fungus</name>
    <dbReference type="NCBI Taxonomy" id="5217"/>
    <lineage>
        <taxon>Eukaryota</taxon>
        <taxon>Fungi</taxon>
        <taxon>Dikarya</taxon>
        <taxon>Basidiomycota</taxon>
        <taxon>Agaricomycotina</taxon>
        <taxon>Tremellomycetes</taxon>
        <taxon>Tremellales</taxon>
        <taxon>Tremellaceae</taxon>
        <taxon>Tremella</taxon>
    </lineage>
</organism>
<dbReference type="EMBL" id="SDIL01000009">
    <property type="protein sequence ID" value="RXK41413.1"/>
    <property type="molecule type" value="Genomic_DNA"/>
</dbReference>
<feature type="compositionally biased region" description="Basic and acidic residues" evidence="1">
    <location>
        <begin position="258"/>
        <end position="275"/>
    </location>
</feature>
<dbReference type="SUPFAM" id="SSF57701">
    <property type="entry name" value="Zn2/Cys6 DNA-binding domain"/>
    <property type="match status" value="1"/>
</dbReference>
<gene>
    <name evidence="3" type="ORF">M231_01319</name>
</gene>